<reference evidence="2 3" key="1">
    <citation type="submission" date="2018-08" db="EMBL/GenBank/DDBJ databases">
        <title>A genome reference for cultivated species of the human gut microbiota.</title>
        <authorList>
            <person name="Zou Y."/>
            <person name="Xue W."/>
            <person name="Luo G."/>
        </authorList>
    </citation>
    <scope>NUCLEOTIDE SEQUENCE [LARGE SCALE GENOMIC DNA]</scope>
    <source>
        <strain evidence="2 3">OF01-2LB</strain>
    </source>
</reference>
<evidence type="ECO:0000313" key="2">
    <source>
        <dbReference type="EMBL" id="RGC12429.1"/>
    </source>
</evidence>
<protein>
    <submittedName>
        <fullName evidence="2">GNAT family N-acetyltransferase</fullName>
    </submittedName>
</protein>
<evidence type="ECO:0000313" key="3">
    <source>
        <dbReference type="Proteomes" id="UP000260025"/>
    </source>
</evidence>
<dbReference type="RefSeq" id="WP_117444226.1">
    <property type="nucleotide sequence ID" value="NZ_JAJFEN010000025.1"/>
</dbReference>
<dbReference type="PROSITE" id="PS51186">
    <property type="entry name" value="GNAT"/>
    <property type="match status" value="1"/>
</dbReference>
<gene>
    <name evidence="2" type="ORF">DXA38_17035</name>
</gene>
<dbReference type="GO" id="GO:0016747">
    <property type="term" value="F:acyltransferase activity, transferring groups other than amino-acyl groups"/>
    <property type="evidence" value="ECO:0007669"/>
    <property type="project" value="InterPro"/>
</dbReference>
<keyword evidence="2" id="KW-0808">Transferase</keyword>
<dbReference type="Proteomes" id="UP000260025">
    <property type="component" value="Unassembled WGS sequence"/>
</dbReference>
<organism evidence="2 3">
    <name type="scientific">Clostridium innocuum</name>
    <dbReference type="NCBI Taxonomy" id="1522"/>
    <lineage>
        <taxon>Bacteria</taxon>
        <taxon>Bacillati</taxon>
        <taxon>Bacillota</taxon>
        <taxon>Clostridia</taxon>
        <taxon>Eubacteriales</taxon>
        <taxon>Clostridiaceae</taxon>
        <taxon>Clostridium</taxon>
    </lineage>
</organism>
<evidence type="ECO:0000259" key="1">
    <source>
        <dbReference type="PROSITE" id="PS51186"/>
    </source>
</evidence>
<dbReference type="CDD" id="cd04301">
    <property type="entry name" value="NAT_SF"/>
    <property type="match status" value="1"/>
</dbReference>
<name>A0A3E2VNQ2_CLOIN</name>
<dbReference type="InterPro" id="IPR000182">
    <property type="entry name" value="GNAT_dom"/>
</dbReference>
<accession>A0A3E2VNQ2</accession>
<dbReference type="SUPFAM" id="SSF55729">
    <property type="entry name" value="Acyl-CoA N-acyltransferases (Nat)"/>
    <property type="match status" value="1"/>
</dbReference>
<dbReference type="OrthoDB" id="119498at2"/>
<proteinExistence type="predicted"/>
<feature type="domain" description="N-acetyltransferase" evidence="1">
    <location>
        <begin position="19"/>
        <end position="163"/>
    </location>
</feature>
<comment type="caution">
    <text evidence="2">The sequence shown here is derived from an EMBL/GenBank/DDBJ whole genome shotgun (WGS) entry which is preliminary data.</text>
</comment>
<dbReference type="EMBL" id="QVEV01000031">
    <property type="protein sequence ID" value="RGC12429.1"/>
    <property type="molecule type" value="Genomic_DNA"/>
</dbReference>
<dbReference type="AlphaFoldDB" id="A0A3E2VNQ2"/>
<dbReference type="Pfam" id="PF13673">
    <property type="entry name" value="Acetyltransf_10"/>
    <property type="match status" value="1"/>
</dbReference>
<dbReference type="Gene3D" id="3.40.630.30">
    <property type="match status" value="1"/>
</dbReference>
<sequence length="163" mass="18928">MTSKNMKKYTIMQASMDEKTIQLVSTITRDTIQEIYPHYYPMGAVAFFLSHHKENRIRQDIKNGSVYLLFHNEHNAVGTVTCKENEICRLFVLPEYQGRGYGSSLMRFAEETIFAVFASCRLDASLPAKAIYRKRGYREIESHVIPTEHGDFLCYDVMEKRKA</sequence>
<dbReference type="InterPro" id="IPR016181">
    <property type="entry name" value="Acyl_CoA_acyltransferase"/>
</dbReference>